<organism evidence="2 3">
    <name type="scientific">Zooshikella harenae</name>
    <dbReference type="NCBI Taxonomy" id="2827238"/>
    <lineage>
        <taxon>Bacteria</taxon>
        <taxon>Pseudomonadati</taxon>
        <taxon>Pseudomonadota</taxon>
        <taxon>Gammaproteobacteria</taxon>
        <taxon>Oceanospirillales</taxon>
        <taxon>Zooshikellaceae</taxon>
        <taxon>Zooshikella</taxon>
    </lineage>
</organism>
<comment type="caution">
    <text evidence="2">The sequence shown here is derived from an EMBL/GenBank/DDBJ whole genome shotgun (WGS) entry which is preliminary data.</text>
</comment>
<dbReference type="Proteomes" id="UP000690515">
    <property type="component" value="Unassembled WGS sequence"/>
</dbReference>
<proteinExistence type="predicted"/>
<dbReference type="NCBIfam" id="NF033520">
    <property type="entry name" value="transpos_IS982"/>
    <property type="match status" value="1"/>
</dbReference>
<evidence type="ECO:0000313" key="3">
    <source>
        <dbReference type="Proteomes" id="UP000690515"/>
    </source>
</evidence>
<name>A0ABS5ZIC9_9GAMM</name>
<sequence length="236" mass="27382">MELIGEFLGMDEDTHIWRYFREHWRSYFPDIGSRSQFSKQTANLWAIKQQLHKRVAIALETVADPLHIVDAFPLPVSHFKRAKNCSRFKEEAGYGYCASKDETYYEFKGHLIIDFHGAIAGFTLTPANSSEREAIWELTDSMKSGILLGDKGYLGAAFKAELFELKGLQLEPPVREKMMDQLPVKWRGRLNRLRRRVETTIGQLVKTFNIQRTKGRTLWSLTNRISRKLLSHSFTQ</sequence>
<dbReference type="EMBL" id="JAGSOY010000048">
    <property type="protein sequence ID" value="MBU2712767.1"/>
    <property type="molecule type" value="Genomic_DNA"/>
</dbReference>
<keyword evidence="3" id="KW-1185">Reference proteome</keyword>
<dbReference type="Pfam" id="PF13612">
    <property type="entry name" value="DDE_Tnp_1_3"/>
    <property type="match status" value="1"/>
</dbReference>
<protein>
    <submittedName>
        <fullName evidence="2">IS982 family transposase</fullName>
    </submittedName>
</protein>
<reference evidence="2 3" key="1">
    <citation type="submission" date="2021-04" db="EMBL/GenBank/DDBJ databases">
        <authorList>
            <person name="Pira H."/>
            <person name="Risdian C."/>
            <person name="Wink J."/>
        </authorList>
    </citation>
    <scope>NUCLEOTIDE SEQUENCE [LARGE SCALE GENOMIC DNA]</scope>
    <source>
        <strain evidence="2 3">WH53</strain>
    </source>
</reference>
<dbReference type="InterPro" id="IPR025668">
    <property type="entry name" value="Tnp_DDE_dom"/>
</dbReference>
<feature type="domain" description="Transposase DDE" evidence="1">
    <location>
        <begin position="66"/>
        <end position="216"/>
    </location>
</feature>
<evidence type="ECO:0000259" key="1">
    <source>
        <dbReference type="Pfam" id="PF13612"/>
    </source>
</evidence>
<gene>
    <name evidence="2" type="ORF">KCG35_16995</name>
</gene>
<accession>A0ABS5ZIC9</accession>
<evidence type="ECO:0000313" key="2">
    <source>
        <dbReference type="EMBL" id="MBU2712767.1"/>
    </source>
</evidence>